<evidence type="ECO:0000313" key="2">
    <source>
        <dbReference type="EMBL" id="KAJ3488295.1"/>
    </source>
</evidence>
<name>A0AAD5V9T5_9APHY</name>
<evidence type="ECO:0000259" key="1">
    <source>
        <dbReference type="Pfam" id="PF20415"/>
    </source>
</evidence>
<reference evidence="2" key="1">
    <citation type="submission" date="2022-07" db="EMBL/GenBank/DDBJ databases">
        <title>Genome Sequence of Physisporinus lineatus.</title>
        <authorList>
            <person name="Buettner E."/>
        </authorList>
    </citation>
    <scope>NUCLEOTIDE SEQUENCE</scope>
    <source>
        <strain evidence="2">VT162</strain>
    </source>
</reference>
<comment type="caution">
    <text evidence="2">The sequence shown here is derived from an EMBL/GenBank/DDBJ whole genome shotgun (WGS) entry which is preliminary data.</text>
</comment>
<evidence type="ECO:0000313" key="3">
    <source>
        <dbReference type="Proteomes" id="UP001212997"/>
    </source>
</evidence>
<dbReference type="AlphaFoldDB" id="A0AAD5V9T5"/>
<dbReference type="Pfam" id="PF20415">
    <property type="entry name" value="DUF6699"/>
    <property type="match status" value="1"/>
</dbReference>
<dbReference type="EMBL" id="JANAWD010000070">
    <property type="protein sequence ID" value="KAJ3488295.1"/>
    <property type="molecule type" value="Genomic_DNA"/>
</dbReference>
<sequence>MPHATLPAFAGTPLSASACMYPTTYPFPMMMYTPVYRAETVMTPAVIPVALTPAVSTHSLTGPVPVFGPPIAVGPSMTWVPHPHPHPTIPASTFWTPNMFDAPRKCPVTPLDTPAALRLTGGLPLPGMAPSGWTPVWPLASPSSDDRAVVPIRLCPWLAPNPTNSRIPHIVWDVSQLPSSAKRMTGRHSVVDLIPQFGDDATYPACSTIQIVCDIGSITSFWGPIVVAAENDDKIVFEDVLNAIYDYFQTPLTRREIDAICDLKPENYELLQDAWSHRCRKASGLFEYELRQGFKRVDCLGDRRAFWGTWITYNPDSTWQLNLGLVPVKR</sequence>
<proteinExistence type="predicted"/>
<gene>
    <name evidence="2" type="ORF">NLI96_g2950</name>
</gene>
<dbReference type="Proteomes" id="UP001212997">
    <property type="component" value="Unassembled WGS sequence"/>
</dbReference>
<protein>
    <recommendedName>
        <fullName evidence="1">DUF6699 domain-containing protein</fullName>
    </recommendedName>
</protein>
<keyword evidence="3" id="KW-1185">Reference proteome</keyword>
<feature type="domain" description="DUF6699" evidence="1">
    <location>
        <begin position="170"/>
        <end position="309"/>
    </location>
</feature>
<dbReference type="InterPro" id="IPR046522">
    <property type="entry name" value="DUF6699"/>
</dbReference>
<accession>A0AAD5V9T5</accession>
<organism evidence="2 3">
    <name type="scientific">Meripilus lineatus</name>
    <dbReference type="NCBI Taxonomy" id="2056292"/>
    <lineage>
        <taxon>Eukaryota</taxon>
        <taxon>Fungi</taxon>
        <taxon>Dikarya</taxon>
        <taxon>Basidiomycota</taxon>
        <taxon>Agaricomycotina</taxon>
        <taxon>Agaricomycetes</taxon>
        <taxon>Polyporales</taxon>
        <taxon>Meripilaceae</taxon>
        <taxon>Meripilus</taxon>
    </lineage>
</organism>